<keyword evidence="2" id="KW-1185">Reference proteome</keyword>
<reference evidence="1 2" key="1">
    <citation type="submission" date="2023-09" db="EMBL/GenBank/DDBJ databases">
        <title>Nesidiocoris tenuis whole genome shotgun sequence.</title>
        <authorList>
            <person name="Shibata T."/>
            <person name="Shimoda M."/>
            <person name="Kobayashi T."/>
            <person name="Uehara T."/>
        </authorList>
    </citation>
    <scope>NUCLEOTIDE SEQUENCE [LARGE SCALE GENOMIC DNA]</scope>
    <source>
        <strain evidence="1 2">Japan</strain>
    </source>
</reference>
<evidence type="ECO:0000313" key="2">
    <source>
        <dbReference type="Proteomes" id="UP001307889"/>
    </source>
</evidence>
<dbReference type="Proteomes" id="UP001307889">
    <property type="component" value="Chromosome 6"/>
</dbReference>
<dbReference type="EMBL" id="AP028914">
    <property type="protein sequence ID" value="BES95473.1"/>
    <property type="molecule type" value="Genomic_DNA"/>
</dbReference>
<protein>
    <recommendedName>
        <fullName evidence="3">CCHC-type domain-containing protein</fullName>
    </recommendedName>
</protein>
<evidence type="ECO:0000313" key="1">
    <source>
        <dbReference type="EMBL" id="BES95473.1"/>
    </source>
</evidence>
<name>A0ABN7ATD5_9HEMI</name>
<gene>
    <name evidence="1" type="ORF">NTJ_08282</name>
</gene>
<proteinExistence type="predicted"/>
<accession>A0ABN7ATD5</accession>
<sequence length="271" mass="30411">MDGGDAAVTEFSHSIYINPNLDDAKECGEMNREVPPAMLEEVIKSSNPVGPWRVIKASCGLLASFVYEADASALLNAPLPELLGGPVQVARFSSRDWKNKQSVVLRDIPWAVPLEEIRQALTDQGIFPLTVERMRQNVKVELTDPFQYENLLRYGLNFLGATRFMAAPEKWRNNFMGRPGSYVEAMQPDPIIQCFRCQGFWHIAANCHETVRCVRCGGPHLVESCQRPRHEPVCCHCYGPHHAAYRHCPVRLQMSAAPFAMPKPLLMPPLA</sequence>
<evidence type="ECO:0008006" key="3">
    <source>
        <dbReference type="Google" id="ProtNLM"/>
    </source>
</evidence>
<organism evidence="1 2">
    <name type="scientific">Nesidiocoris tenuis</name>
    <dbReference type="NCBI Taxonomy" id="355587"/>
    <lineage>
        <taxon>Eukaryota</taxon>
        <taxon>Metazoa</taxon>
        <taxon>Ecdysozoa</taxon>
        <taxon>Arthropoda</taxon>
        <taxon>Hexapoda</taxon>
        <taxon>Insecta</taxon>
        <taxon>Pterygota</taxon>
        <taxon>Neoptera</taxon>
        <taxon>Paraneoptera</taxon>
        <taxon>Hemiptera</taxon>
        <taxon>Heteroptera</taxon>
        <taxon>Panheteroptera</taxon>
        <taxon>Cimicomorpha</taxon>
        <taxon>Miridae</taxon>
        <taxon>Dicyphina</taxon>
        <taxon>Nesidiocoris</taxon>
    </lineage>
</organism>